<dbReference type="CDD" id="cd03010">
    <property type="entry name" value="TlpA_like_DsbE"/>
    <property type="match status" value="1"/>
</dbReference>
<dbReference type="NCBIfam" id="TIGR00385">
    <property type="entry name" value="dsbE"/>
    <property type="match status" value="1"/>
</dbReference>
<dbReference type="InterPro" id="IPR050553">
    <property type="entry name" value="Thioredoxin_ResA/DsbE_sf"/>
</dbReference>
<dbReference type="InterPro" id="IPR036249">
    <property type="entry name" value="Thioredoxin-like_sf"/>
</dbReference>
<dbReference type="Pfam" id="PF08534">
    <property type="entry name" value="Redoxin"/>
    <property type="match status" value="1"/>
</dbReference>
<evidence type="ECO:0000256" key="3">
    <source>
        <dbReference type="ARBA" id="ARBA00022748"/>
    </source>
</evidence>
<dbReference type="GO" id="GO:0015036">
    <property type="term" value="F:disulfide oxidoreductase activity"/>
    <property type="evidence" value="ECO:0007669"/>
    <property type="project" value="InterPro"/>
</dbReference>
<dbReference type="PANTHER" id="PTHR42852">
    <property type="entry name" value="THIOL:DISULFIDE INTERCHANGE PROTEIN DSBE"/>
    <property type="match status" value="1"/>
</dbReference>
<dbReference type="PROSITE" id="PS51352">
    <property type="entry name" value="THIOREDOXIN_2"/>
    <property type="match status" value="1"/>
</dbReference>
<dbReference type="InterPro" id="IPR013740">
    <property type="entry name" value="Redoxin"/>
</dbReference>
<gene>
    <name evidence="8" type="ORF">GCM10008174_35930</name>
</gene>
<keyword evidence="6" id="KW-0812">Transmembrane</keyword>
<dbReference type="PROSITE" id="PS00194">
    <property type="entry name" value="THIOREDOXIN_1"/>
    <property type="match status" value="1"/>
</dbReference>
<evidence type="ECO:0000313" key="8">
    <source>
        <dbReference type="EMBL" id="GLK81852.1"/>
    </source>
</evidence>
<comment type="subcellular location">
    <subcellularLocation>
        <location evidence="1">Cell envelope</location>
    </subcellularLocation>
</comment>
<reference evidence="8" key="2">
    <citation type="submission" date="2023-01" db="EMBL/GenBank/DDBJ databases">
        <authorList>
            <person name="Sun Q."/>
            <person name="Evtushenko L."/>
        </authorList>
    </citation>
    <scope>NUCLEOTIDE SEQUENCE</scope>
    <source>
        <strain evidence="8">VKM B-2748</strain>
    </source>
</reference>
<name>A0A9W6N8W8_9HYPH</name>
<evidence type="ECO:0000256" key="5">
    <source>
        <dbReference type="ARBA" id="ARBA00023284"/>
    </source>
</evidence>
<sequence>MSEAPSAGGPSPLRRALFAIPFVAVALGAWFFYASLVSGRDPAALPSALIGRPAPEIALPPLAGLLLDGAPAPGFDGADLADGEVKLVNVFASWCGPCRVEHPVLVDLTSRGVRLFGLNYKDSSENARRFLGGLGNPYERVGVDPNGRAGVEWGVYGVPETFVVDGEGRIRFKFVGPLTPEAVAKTLSPEIEKARAPAPQASAR</sequence>
<evidence type="ECO:0000256" key="6">
    <source>
        <dbReference type="SAM" id="Phobius"/>
    </source>
</evidence>
<dbReference type="Gene3D" id="3.40.30.10">
    <property type="entry name" value="Glutaredoxin"/>
    <property type="match status" value="1"/>
</dbReference>
<feature type="transmembrane region" description="Helical" evidence="6">
    <location>
        <begin position="16"/>
        <end position="36"/>
    </location>
</feature>
<keyword evidence="6" id="KW-0472">Membrane</keyword>
<dbReference type="Proteomes" id="UP001143309">
    <property type="component" value="Unassembled WGS sequence"/>
</dbReference>
<keyword evidence="5" id="KW-0676">Redox-active center</keyword>
<dbReference type="InterPro" id="IPR013766">
    <property type="entry name" value="Thioredoxin_domain"/>
</dbReference>
<dbReference type="InterPro" id="IPR017937">
    <property type="entry name" value="Thioredoxin_CS"/>
</dbReference>
<evidence type="ECO:0000256" key="2">
    <source>
        <dbReference type="ARBA" id="ARBA00007758"/>
    </source>
</evidence>
<dbReference type="PANTHER" id="PTHR42852:SF6">
    <property type="entry name" value="THIOL:DISULFIDE INTERCHANGE PROTEIN DSBE"/>
    <property type="match status" value="1"/>
</dbReference>
<accession>A0A9W6N8W8</accession>
<dbReference type="SUPFAM" id="SSF52833">
    <property type="entry name" value="Thioredoxin-like"/>
    <property type="match status" value="1"/>
</dbReference>
<keyword evidence="4" id="KW-1015">Disulfide bond</keyword>
<dbReference type="GO" id="GO:0030288">
    <property type="term" value="C:outer membrane-bounded periplasmic space"/>
    <property type="evidence" value="ECO:0007669"/>
    <property type="project" value="InterPro"/>
</dbReference>
<dbReference type="InterPro" id="IPR004799">
    <property type="entry name" value="Periplasmic_diS_OxRdtase_DsbE"/>
</dbReference>
<keyword evidence="3" id="KW-0201">Cytochrome c-type biogenesis</keyword>
<evidence type="ECO:0000256" key="1">
    <source>
        <dbReference type="ARBA" id="ARBA00004196"/>
    </source>
</evidence>
<evidence type="ECO:0000256" key="4">
    <source>
        <dbReference type="ARBA" id="ARBA00023157"/>
    </source>
</evidence>
<protein>
    <submittedName>
        <fullName evidence="8">Thiol:disulfide interchange protein</fullName>
    </submittedName>
</protein>
<feature type="domain" description="Thioredoxin" evidence="7">
    <location>
        <begin position="48"/>
        <end position="192"/>
    </location>
</feature>
<comment type="similarity">
    <text evidence="2">Belongs to the thioredoxin family. DsbE subfamily.</text>
</comment>
<evidence type="ECO:0000259" key="7">
    <source>
        <dbReference type="PROSITE" id="PS51352"/>
    </source>
</evidence>
<dbReference type="RefSeq" id="WP_271202314.1">
    <property type="nucleotide sequence ID" value="NZ_BSFL01000005.1"/>
</dbReference>
<keyword evidence="9" id="KW-1185">Reference proteome</keyword>
<dbReference type="AlphaFoldDB" id="A0A9W6N8W8"/>
<comment type="caution">
    <text evidence="8">The sequence shown here is derived from an EMBL/GenBank/DDBJ whole genome shotgun (WGS) entry which is preliminary data.</text>
</comment>
<proteinExistence type="inferred from homology"/>
<organism evidence="8 9">
    <name type="scientific">Methylopila turkensis</name>
    <dbReference type="NCBI Taxonomy" id="1437816"/>
    <lineage>
        <taxon>Bacteria</taxon>
        <taxon>Pseudomonadati</taxon>
        <taxon>Pseudomonadota</taxon>
        <taxon>Alphaproteobacteria</taxon>
        <taxon>Hyphomicrobiales</taxon>
        <taxon>Methylopilaceae</taxon>
        <taxon>Methylopila</taxon>
    </lineage>
</organism>
<dbReference type="EMBL" id="BSFL01000005">
    <property type="protein sequence ID" value="GLK81852.1"/>
    <property type="molecule type" value="Genomic_DNA"/>
</dbReference>
<keyword evidence="6" id="KW-1133">Transmembrane helix</keyword>
<evidence type="ECO:0000313" key="9">
    <source>
        <dbReference type="Proteomes" id="UP001143309"/>
    </source>
</evidence>
<reference evidence="8" key="1">
    <citation type="journal article" date="2014" name="Int. J. Syst. Evol. Microbiol.">
        <title>Complete genome sequence of Corynebacterium casei LMG S-19264T (=DSM 44701T), isolated from a smear-ripened cheese.</title>
        <authorList>
            <consortium name="US DOE Joint Genome Institute (JGI-PGF)"/>
            <person name="Walter F."/>
            <person name="Albersmeier A."/>
            <person name="Kalinowski J."/>
            <person name="Ruckert C."/>
        </authorList>
    </citation>
    <scope>NUCLEOTIDE SEQUENCE</scope>
    <source>
        <strain evidence="8">VKM B-2748</strain>
    </source>
</reference>
<dbReference type="GO" id="GO:0017004">
    <property type="term" value="P:cytochrome complex assembly"/>
    <property type="evidence" value="ECO:0007669"/>
    <property type="project" value="UniProtKB-KW"/>
</dbReference>